<dbReference type="VEuPathDB" id="FungiDB:CJJ07_001412"/>
<dbReference type="VEuPathDB" id="FungiDB:CJI97_004829"/>
<reference evidence="3" key="1">
    <citation type="journal article" date="2015" name="BMC Genomics">
        <title>Draft genome of a commonly misdiagnosed multidrug resistant pathogen Candida auris.</title>
        <authorList>
            <person name="Chatterjee S."/>
            <person name="Alampalli S.V."/>
            <person name="Nageshan R.K."/>
            <person name="Chettiar S.T."/>
            <person name="Joshi S."/>
            <person name="Tatu U.S."/>
        </authorList>
    </citation>
    <scope>NUCLEOTIDE SEQUENCE [LARGE SCALE GENOMIC DNA]</scope>
    <source>
        <strain evidence="3">6684</strain>
    </source>
</reference>
<feature type="region of interest" description="Disordered" evidence="1">
    <location>
        <begin position="358"/>
        <end position="377"/>
    </location>
</feature>
<proteinExistence type="predicted"/>
<name>A0A0L0NQ87_CANAR</name>
<evidence type="ECO:0000313" key="2">
    <source>
        <dbReference type="EMBL" id="KND96301.1"/>
    </source>
</evidence>
<dbReference type="VEuPathDB" id="FungiDB:B9J08_004623"/>
<dbReference type="Proteomes" id="UP000037122">
    <property type="component" value="Unassembled WGS sequence"/>
</dbReference>
<evidence type="ECO:0000313" key="3">
    <source>
        <dbReference type="Proteomes" id="UP000037122"/>
    </source>
</evidence>
<comment type="caution">
    <text evidence="2">The sequence shown here is derived from an EMBL/GenBank/DDBJ whole genome shotgun (WGS) entry which is preliminary data.</text>
</comment>
<sequence>MSHTKTILSYIHQNSPNKLQVSSEGSKEPTTRPNLAVCNSSTYLKPRTPLTRRSFFNDCTDTSLKESKNSIRDSLRYTVRAYTSHEATYYQLRHLLLANDGGRQVHVATTQVPEPDVLPNLRELTRSPSILVKKESLARERFVDQLREIIAQCLRRKLGLTEEQMHTELVKEALTYSNNLLLQDIKSSSTEELCLEFVNLKAADEMRESFDDLPCDFLDKYEILALDHFEDMIFESTTNSLGWAHDSGTLHNPNSYQTFKDIWMLDPPNFAEFDVYSFIEGVSENRERPFAFNSYKETFMNFFGESAVKMNILRYYYTYRNEFYSNQNSKKDLPTGTLSEMPEFKGFSKLVEQFKDSMEASAKQRPRKSLRFADEME</sequence>
<protein>
    <submittedName>
        <fullName evidence="2">Uncharacterized protein</fullName>
    </submittedName>
</protein>
<feature type="region of interest" description="Disordered" evidence="1">
    <location>
        <begin position="12"/>
        <end position="33"/>
    </location>
</feature>
<dbReference type="VEuPathDB" id="FungiDB:CJJ09_004636"/>
<dbReference type="AlphaFoldDB" id="A0A0L0NQ87"/>
<dbReference type="VEuPathDB" id="FungiDB:QG37_07430"/>
<feature type="compositionally biased region" description="Polar residues" evidence="1">
    <location>
        <begin position="12"/>
        <end position="24"/>
    </location>
</feature>
<dbReference type="VEuPathDB" id="FungiDB:CJI96_0004527"/>
<dbReference type="EMBL" id="LGST01000057">
    <property type="protein sequence ID" value="KND96301.1"/>
    <property type="molecule type" value="Genomic_DNA"/>
</dbReference>
<gene>
    <name evidence="2" type="ORF">QG37_07430</name>
</gene>
<organism evidence="2 3">
    <name type="scientific">Candidozyma auris</name>
    <name type="common">Yeast</name>
    <name type="synonym">Candida auris</name>
    <dbReference type="NCBI Taxonomy" id="498019"/>
    <lineage>
        <taxon>Eukaryota</taxon>
        <taxon>Fungi</taxon>
        <taxon>Dikarya</taxon>
        <taxon>Ascomycota</taxon>
        <taxon>Saccharomycotina</taxon>
        <taxon>Pichiomycetes</taxon>
        <taxon>Metschnikowiaceae</taxon>
        <taxon>Candidozyma</taxon>
    </lineage>
</organism>
<accession>A0A0L0NQ87</accession>
<evidence type="ECO:0000256" key="1">
    <source>
        <dbReference type="SAM" id="MobiDB-lite"/>
    </source>
</evidence>